<dbReference type="AlphaFoldDB" id="A0A7C4GF20"/>
<evidence type="ECO:0008006" key="2">
    <source>
        <dbReference type="Google" id="ProtNLM"/>
    </source>
</evidence>
<evidence type="ECO:0000313" key="1">
    <source>
        <dbReference type="EMBL" id="HGU40005.1"/>
    </source>
</evidence>
<organism evidence="1">
    <name type="scientific">Fervidobacterium thailandense</name>
    <dbReference type="NCBI Taxonomy" id="1008305"/>
    <lineage>
        <taxon>Bacteria</taxon>
        <taxon>Thermotogati</taxon>
        <taxon>Thermotogota</taxon>
        <taxon>Thermotogae</taxon>
        <taxon>Thermotogales</taxon>
        <taxon>Fervidobacteriaceae</taxon>
        <taxon>Fervidobacterium</taxon>
    </lineage>
</organism>
<protein>
    <recommendedName>
        <fullName evidence="2">WD40 repeat domain-containing protein</fullName>
    </recommendedName>
</protein>
<gene>
    <name evidence="1" type="ORF">ENT77_02240</name>
</gene>
<sequence>MRKLLLIFSLLAALTVSLAWNVDKVYVGIKYSFRNFRNNGKVFLVDPFSRKLTIYDIENRRVDFSIEQFGSFVIAVFSTSNGYLIVDRTSPSVLKFDPDWRQIKKVPLTRRVQGSVFSNGNLYLLLEGGTLCVFDQDLNQLSAHNFTGSPAYLFVWKELPFVTYLWNDNADIQFLGDEPKDFGLTTPAIFEGSYLVDTRGGQLLNMETGKVIKLKPYISSVTFDGKTYYAASQSASTIFVINEDKIVQSIQVPYTPTAVKRIQDKLVILSAPYNKVMVIRDGGSLEVLETGEYPLDVFEIANGFAVYCSDSGEMWYYTTE</sequence>
<proteinExistence type="predicted"/>
<dbReference type="SUPFAM" id="SSF50998">
    <property type="entry name" value="Quinoprotein alcohol dehydrogenase-like"/>
    <property type="match status" value="1"/>
</dbReference>
<dbReference type="InterPro" id="IPR011047">
    <property type="entry name" value="Quinoprotein_ADH-like_sf"/>
</dbReference>
<reference evidence="1" key="1">
    <citation type="journal article" date="2020" name="mSystems">
        <title>Genome- and Community-Level Interaction Insights into Carbon Utilization and Element Cycling Functions of Hydrothermarchaeota in Hydrothermal Sediment.</title>
        <authorList>
            <person name="Zhou Z."/>
            <person name="Liu Y."/>
            <person name="Xu W."/>
            <person name="Pan J."/>
            <person name="Luo Z.H."/>
            <person name="Li M."/>
        </authorList>
    </citation>
    <scope>NUCLEOTIDE SEQUENCE [LARGE SCALE GENOMIC DNA]</scope>
    <source>
        <strain evidence="1">SpSt-609</strain>
    </source>
</reference>
<comment type="caution">
    <text evidence="1">The sequence shown here is derived from an EMBL/GenBank/DDBJ whole genome shotgun (WGS) entry which is preliminary data.</text>
</comment>
<dbReference type="EMBL" id="DSZY01000012">
    <property type="protein sequence ID" value="HGU40005.1"/>
    <property type="molecule type" value="Genomic_DNA"/>
</dbReference>
<name>A0A7C4GF20_9BACT</name>
<accession>A0A7C4GF20</accession>